<organism evidence="1 2">
    <name type="scientific">Spirosoma rhododendri</name>
    <dbReference type="NCBI Taxonomy" id="2728024"/>
    <lineage>
        <taxon>Bacteria</taxon>
        <taxon>Pseudomonadati</taxon>
        <taxon>Bacteroidota</taxon>
        <taxon>Cytophagia</taxon>
        <taxon>Cytophagales</taxon>
        <taxon>Cytophagaceae</taxon>
        <taxon>Spirosoma</taxon>
    </lineage>
</organism>
<accession>A0A7L5DVK3</accession>
<reference evidence="1 2" key="1">
    <citation type="submission" date="2020-04" db="EMBL/GenBank/DDBJ databases">
        <title>Genome sequencing of novel species.</title>
        <authorList>
            <person name="Heo J."/>
            <person name="Kim S.-J."/>
            <person name="Kim J.-S."/>
            <person name="Hong S.-B."/>
            <person name="Kwon S.-W."/>
        </authorList>
    </citation>
    <scope>NUCLEOTIDE SEQUENCE [LARGE SCALE GENOMIC DNA]</scope>
    <source>
        <strain evidence="1 2">CJU-R4</strain>
    </source>
</reference>
<dbReference type="RefSeq" id="WP_169551544.1">
    <property type="nucleotide sequence ID" value="NZ_CP051677.1"/>
</dbReference>
<dbReference type="EMBL" id="CP051677">
    <property type="protein sequence ID" value="QJD79580.1"/>
    <property type="molecule type" value="Genomic_DNA"/>
</dbReference>
<proteinExistence type="predicted"/>
<evidence type="ECO:0000313" key="1">
    <source>
        <dbReference type="EMBL" id="QJD79580.1"/>
    </source>
</evidence>
<dbReference type="KEGG" id="srho:HH216_15015"/>
<protein>
    <submittedName>
        <fullName evidence="1">Uncharacterized protein</fullName>
    </submittedName>
</protein>
<sequence>MVVSAVCNPASADNSSPLNMPFKPPLTFTRASAQVSSLFIVSNPVDQRDELQPKPVDDPLSPSQFKRPLQRYKRAVWERHYWLQPALNTAFFNTPFSLNQSNQMRTDYQSSVVDTHRDTRWIIDKWHIQFLFSERMLVSIKHRSKALNWYEDADVAIEYMAQLEICFNSIRAFHKSFGSLPIIGDRLFNEDTGLIIKDRCIDGGLRTVTFVLSE</sequence>
<gene>
    <name evidence="1" type="ORF">HH216_15015</name>
</gene>
<name>A0A7L5DVK3_9BACT</name>
<evidence type="ECO:0000313" key="2">
    <source>
        <dbReference type="Proteomes" id="UP000501128"/>
    </source>
</evidence>
<dbReference type="AlphaFoldDB" id="A0A7L5DVK3"/>
<dbReference type="Proteomes" id="UP000501128">
    <property type="component" value="Chromosome"/>
</dbReference>
<keyword evidence="2" id="KW-1185">Reference proteome</keyword>